<dbReference type="Gene3D" id="3.40.50.300">
    <property type="entry name" value="P-loop containing nucleotide triphosphate hydrolases"/>
    <property type="match status" value="2"/>
</dbReference>
<dbReference type="EMBL" id="FXWJ01000003">
    <property type="protein sequence ID" value="SMQ70569.1"/>
    <property type="molecule type" value="Genomic_DNA"/>
</dbReference>
<sequence>MNQAALQHSALHVVDAAPVPLLVDGLAVGYRTRGSRGLTDTVRDVSFQVGRGETVSLVGQSGSGKSTIARAVAGLLPGNGSVTAGRVAVAGHEVADFSRRQWRPLRGSTLGFIPQDPLSSLDPLQRIGVQIAQAVQVAGDTPRSEIPARVIELLEHVGIRQASARVRSYPHELSGGQLQRVLVAIAIAARPKLLIADEPTSALDVTVQRRILDLLDGLRQELGLGILFITHDLALAQERSDAIVVLQDGNVRESGPAEEVLLAPRHPYTVGLLSDSPASSPLRYRERIRAAAEQVQAEQRGGTIVPPAVVEVSYVSKRYGRDHQTPPALDEASLVLRPRSIHALVGESGSGKSTLARIVAGLASFDDGSVRVAGRELPRDNAVANPFARDLQLVYQNPLSAVDPRYTVGQIIEEPLRIHGVRSAAERRRRVATILDQVALPASALGRRAREVSGGQRQRVALARTLVLAPSVLVLDEPTSALDVSVQAQIVELLLDLRDEHALSYLFISHDLGLVRQIADEVTVLSNGRVVESGPATAVLGHPQHAYTRELLDAVPRFDVERLDPSRFEAVG</sequence>
<gene>
    <name evidence="6" type="ORF">SAMN06295909_2138</name>
</gene>
<reference evidence="6 7" key="1">
    <citation type="submission" date="2017-04" db="EMBL/GenBank/DDBJ databases">
        <authorList>
            <person name="Varghese N."/>
            <person name="Submissions S."/>
        </authorList>
    </citation>
    <scope>NUCLEOTIDE SEQUENCE [LARGE SCALE GENOMIC DNA]</scope>
    <source>
        <strain evidence="6 7">VKM Ac-1784</strain>
    </source>
</reference>
<dbReference type="SUPFAM" id="SSF52540">
    <property type="entry name" value="P-loop containing nucleoside triphosphate hydrolases"/>
    <property type="match status" value="2"/>
</dbReference>
<evidence type="ECO:0000313" key="6">
    <source>
        <dbReference type="EMBL" id="SMQ70569.1"/>
    </source>
</evidence>
<feature type="domain" description="ABC transporter" evidence="5">
    <location>
        <begin position="11"/>
        <end position="273"/>
    </location>
</feature>
<accession>A0ABY1RCV3</accession>
<dbReference type="RefSeq" id="WP_086473983.1">
    <property type="nucleotide sequence ID" value="NZ_FXWJ01000003.1"/>
</dbReference>
<dbReference type="CDD" id="cd03257">
    <property type="entry name" value="ABC_NikE_OppD_transporters"/>
    <property type="match status" value="2"/>
</dbReference>
<dbReference type="NCBIfam" id="NF008453">
    <property type="entry name" value="PRK11308.1"/>
    <property type="match status" value="2"/>
</dbReference>
<evidence type="ECO:0000259" key="5">
    <source>
        <dbReference type="PROSITE" id="PS50893"/>
    </source>
</evidence>
<keyword evidence="4 6" id="KW-0067">ATP-binding</keyword>
<dbReference type="Pfam" id="PF08352">
    <property type="entry name" value="oligo_HPY"/>
    <property type="match status" value="2"/>
</dbReference>
<dbReference type="InterPro" id="IPR017871">
    <property type="entry name" value="ABC_transporter-like_CS"/>
</dbReference>
<dbReference type="SMART" id="SM00382">
    <property type="entry name" value="AAA"/>
    <property type="match status" value="2"/>
</dbReference>
<dbReference type="InterPro" id="IPR003593">
    <property type="entry name" value="AAA+_ATPase"/>
</dbReference>
<keyword evidence="7" id="KW-1185">Reference proteome</keyword>
<protein>
    <submittedName>
        <fullName evidence="6">Peptide/nickel transport system ATP-binding protein</fullName>
    </submittedName>
</protein>
<evidence type="ECO:0000313" key="7">
    <source>
        <dbReference type="Proteomes" id="UP000194464"/>
    </source>
</evidence>
<evidence type="ECO:0000256" key="2">
    <source>
        <dbReference type="ARBA" id="ARBA00022448"/>
    </source>
</evidence>
<organism evidence="6 7">
    <name type="scientific">Plantibacter elymi</name>
    <name type="common">nom. nud.</name>
    <dbReference type="NCBI Taxonomy" id="199708"/>
    <lineage>
        <taxon>Bacteria</taxon>
        <taxon>Bacillati</taxon>
        <taxon>Actinomycetota</taxon>
        <taxon>Actinomycetes</taxon>
        <taxon>Micrococcales</taxon>
        <taxon>Microbacteriaceae</taxon>
        <taxon>Plantibacter</taxon>
    </lineage>
</organism>
<keyword evidence="3" id="KW-0547">Nucleotide-binding</keyword>
<evidence type="ECO:0000256" key="1">
    <source>
        <dbReference type="ARBA" id="ARBA00005417"/>
    </source>
</evidence>
<dbReference type="PANTHER" id="PTHR43776:SF7">
    <property type="entry name" value="D,D-DIPEPTIDE TRANSPORT ATP-BINDING PROTEIN DDPF-RELATED"/>
    <property type="match status" value="1"/>
</dbReference>
<keyword evidence="2" id="KW-0813">Transport</keyword>
<evidence type="ECO:0000256" key="4">
    <source>
        <dbReference type="ARBA" id="ARBA00022840"/>
    </source>
</evidence>
<dbReference type="PROSITE" id="PS00211">
    <property type="entry name" value="ABC_TRANSPORTER_1"/>
    <property type="match status" value="2"/>
</dbReference>
<dbReference type="GO" id="GO:0005524">
    <property type="term" value="F:ATP binding"/>
    <property type="evidence" value="ECO:0007669"/>
    <property type="project" value="UniProtKB-KW"/>
</dbReference>
<feature type="domain" description="ABC transporter" evidence="5">
    <location>
        <begin position="310"/>
        <end position="552"/>
    </location>
</feature>
<dbReference type="PROSITE" id="PS50893">
    <property type="entry name" value="ABC_TRANSPORTER_2"/>
    <property type="match status" value="2"/>
</dbReference>
<comment type="similarity">
    <text evidence="1">Belongs to the ABC transporter superfamily.</text>
</comment>
<dbReference type="PANTHER" id="PTHR43776">
    <property type="entry name" value="TRANSPORT ATP-BINDING PROTEIN"/>
    <property type="match status" value="1"/>
</dbReference>
<name>A0ABY1RCV3_9MICO</name>
<comment type="caution">
    <text evidence="6">The sequence shown here is derived from an EMBL/GenBank/DDBJ whole genome shotgun (WGS) entry which is preliminary data.</text>
</comment>
<dbReference type="Proteomes" id="UP000194464">
    <property type="component" value="Unassembled WGS sequence"/>
</dbReference>
<dbReference type="NCBIfam" id="NF007739">
    <property type="entry name" value="PRK10419.1"/>
    <property type="match status" value="2"/>
</dbReference>
<evidence type="ECO:0000256" key="3">
    <source>
        <dbReference type="ARBA" id="ARBA00022741"/>
    </source>
</evidence>
<dbReference type="InterPro" id="IPR027417">
    <property type="entry name" value="P-loop_NTPase"/>
</dbReference>
<dbReference type="InterPro" id="IPR003439">
    <property type="entry name" value="ABC_transporter-like_ATP-bd"/>
</dbReference>
<dbReference type="InterPro" id="IPR013563">
    <property type="entry name" value="Oligopep_ABC_C"/>
</dbReference>
<proteinExistence type="inferred from homology"/>
<dbReference type="Pfam" id="PF00005">
    <property type="entry name" value="ABC_tran"/>
    <property type="match status" value="2"/>
</dbReference>
<dbReference type="InterPro" id="IPR050319">
    <property type="entry name" value="ABC_transp_ATP-bind"/>
</dbReference>